<dbReference type="NCBIfam" id="TIGR00502">
    <property type="entry name" value="nagB"/>
    <property type="match status" value="1"/>
</dbReference>
<dbReference type="GO" id="GO:0016853">
    <property type="term" value="F:isomerase activity"/>
    <property type="evidence" value="ECO:0007669"/>
    <property type="project" value="UniProtKB-KW"/>
</dbReference>
<evidence type="ECO:0000313" key="17">
    <source>
        <dbReference type="RefSeq" id="XP_020860814.1"/>
    </source>
</evidence>
<keyword evidence="8 11" id="KW-0119">Carbohydrate metabolism</keyword>
<evidence type="ECO:0000313" key="14">
    <source>
        <dbReference type="RefSeq" id="XP_020860811.1"/>
    </source>
</evidence>
<evidence type="ECO:0000313" key="16">
    <source>
        <dbReference type="RefSeq" id="XP_020860813.1"/>
    </source>
</evidence>
<dbReference type="UniPathway" id="UPA00113">
    <property type="reaction ID" value="UER00528"/>
</dbReference>
<accession>A0A6P5LQT3</accession>
<dbReference type="GO" id="GO:0005975">
    <property type="term" value="P:carbohydrate metabolic process"/>
    <property type="evidence" value="ECO:0007669"/>
    <property type="project" value="InterPro"/>
</dbReference>
<evidence type="ECO:0000256" key="11">
    <source>
        <dbReference type="RuleBase" id="RU361197"/>
    </source>
</evidence>
<evidence type="ECO:0000256" key="6">
    <source>
        <dbReference type="ARBA" id="ARBA00022553"/>
    </source>
</evidence>
<dbReference type="RefSeq" id="XP_020860813.1">
    <property type="nucleotide sequence ID" value="XM_021005154.1"/>
</dbReference>
<name>A0A6P5LQT3_PHACI</name>
<dbReference type="CDD" id="cd01399">
    <property type="entry name" value="GlcN6P_deaminase"/>
    <property type="match status" value="1"/>
</dbReference>
<dbReference type="RefSeq" id="XP_020860811.1">
    <property type="nucleotide sequence ID" value="XM_021005152.1"/>
</dbReference>
<dbReference type="AlphaFoldDB" id="A0A6P5LQT3"/>
<evidence type="ECO:0000256" key="9">
    <source>
        <dbReference type="ARBA" id="ARBA00033665"/>
    </source>
</evidence>
<keyword evidence="14 15" id="KW-0413">Isomerase</keyword>
<evidence type="ECO:0000313" key="13">
    <source>
        <dbReference type="Proteomes" id="UP000515140"/>
    </source>
</evidence>
<dbReference type="PANTHER" id="PTHR11280">
    <property type="entry name" value="GLUCOSAMINE-6-PHOSPHATE ISOMERASE"/>
    <property type="match status" value="1"/>
</dbReference>
<dbReference type="KEGG" id="pcw:110220896"/>
<dbReference type="GeneID" id="110220896"/>
<dbReference type="InterPro" id="IPR018321">
    <property type="entry name" value="Glucosamine6P_isomerase_CS"/>
</dbReference>
<dbReference type="PANTHER" id="PTHR11280:SF8">
    <property type="entry name" value="GLUCOSAMINE-6-PHOSPHATE ISOMERASE 1"/>
    <property type="match status" value="1"/>
</dbReference>
<dbReference type="GO" id="GO:0005737">
    <property type="term" value="C:cytoplasm"/>
    <property type="evidence" value="ECO:0007669"/>
    <property type="project" value="UniProtKB-SubCell"/>
</dbReference>
<evidence type="ECO:0000259" key="12">
    <source>
        <dbReference type="Pfam" id="PF01182"/>
    </source>
</evidence>
<evidence type="ECO:0000256" key="4">
    <source>
        <dbReference type="ARBA" id="ARBA00011643"/>
    </source>
</evidence>
<keyword evidence="6" id="KW-0597">Phosphoprotein</keyword>
<keyword evidence="5 11" id="KW-0963">Cytoplasm</keyword>
<dbReference type="InterPro" id="IPR004547">
    <property type="entry name" value="Glucosamine6P_isomerase"/>
</dbReference>
<dbReference type="PROSITE" id="PS01161">
    <property type="entry name" value="GLC_GALNAC_ISOMERASE"/>
    <property type="match status" value="1"/>
</dbReference>
<evidence type="ECO:0000256" key="7">
    <source>
        <dbReference type="ARBA" id="ARBA00022801"/>
    </source>
</evidence>
<dbReference type="GO" id="GO:0004342">
    <property type="term" value="F:glucosamine-6-phosphate deaminase activity"/>
    <property type="evidence" value="ECO:0007669"/>
    <property type="project" value="UniProtKB-UniRule"/>
</dbReference>
<organism evidence="13 15">
    <name type="scientific">Phascolarctos cinereus</name>
    <name type="common">Koala</name>
    <dbReference type="NCBI Taxonomy" id="38626"/>
    <lineage>
        <taxon>Eukaryota</taxon>
        <taxon>Metazoa</taxon>
        <taxon>Chordata</taxon>
        <taxon>Craniata</taxon>
        <taxon>Vertebrata</taxon>
        <taxon>Euteleostomi</taxon>
        <taxon>Mammalia</taxon>
        <taxon>Metatheria</taxon>
        <taxon>Diprotodontia</taxon>
        <taxon>Phascolarctidae</taxon>
        <taxon>Phascolarctos</taxon>
    </lineage>
</organism>
<keyword evidence="7 11" id="KW-0378">Hydrolase</keyword>
<dbReference type="SUPFAM" id="SSF100950">
    <property type="entry name" value="NagB/RpiA/CoA transferase-like"/>
    <property type="match status" value="1"/>
</dbReference>
<dbReference type="RefSeq" id="XP_020860814.1">
    <property type="nucleotide sequence ID" value="XM_021005155.1"/>
</dbReference>
<evidence type="ECO:0000256" key="1">
    <source>
        <dbReference type="ARBA" id="ARBA00004496"/>
    </source>
</evidence>
<comment type="subcellular location">
    <subcellularLocation>
        <location evidence="1 11">Cytoplasm</location>
    </subcellularLocation>
</comment>
<keyword evidence="13" id="KW-1185">Reference proteome</keyword>
<comment type="similarity">
    <text evidence="3 11">Belongs to the glucosamine/galactosamine-6-phosphate isomerase family.</text>
</comment>
<feature type="domain" description="Glucosamine/galactosamine-6-phosphate isomerase" evidence="12">
    <location>
        <begin position="12"/>
        <end position="230"/>
    </location>
</feature>
<dbReference type="CTD" id="10007"/>
<evidence type="ECO:0000313" key="15">
    <source>
        <dbReference type="RefSeq" id="XP_020860812.1"/>
    </source>
</evidence>
<dbReference type="InterPro" id="IPR037171">
    <property type="entry name" value="NagB/RpiA_transferase-like"/>
</dbReference>
<dbReference type="Gene3D" id="3.40.50.1360">
    <property type="match status" value="1"/>
</dbReference>
<evidence type="ECO:0000256" key="8">
    <source>
        <dbReference type="ARBA" id="ARBA00023277"/>
    </source>
</evidence>
<comment type="pathway">
    <text evidence="2">Nucleotide-sugar biosynthesis; UDP-N-acetyl-alpha-D-glucosamine biosynthesis; alpha-D-glucosamine 6-phosphate from D-fructose 6-phosphate: step 1/1.</text>
</comment>
<evidence type="ECO:0000256" key="3">
    <source>
        <dbReference type="ARBA" id="ARBA00005526"/>
    </source>
</evidence>
<dbReference type="EC" id="3.5.99.6" evidence="11"/>
<dbReference type="RefSeq" id="XP_020860812.1">
    <property type="nucleotide sequence ID" value="XM_021005153.1"/>
</dbReference>
<dbReference type="GO" id="GO:0006043">
    <property type="term" value="P:glucosamine catabolic process"/>
    <property type="evidence" value="ECO:0007669"/>
    <property type="project" value="TreeGrafter"/>
</dbReference>
<dbReference type="GO" id="GO:0006048">
    <property type="term" value="P:UDP-N-acetylglucosamine biosynthetic process"/>
    <property type="evidence" value="ECO:0007669"/>
    <property type="project" value="UniProtKB-UniPathway"/>
</dbReference>
<dbReference type="HAMAP" id="MF_01241">
    <property type="entry name" value="GlcN6P_deamin"/>
    <property type="match status" value="1"/>
</dbReference>
<dbReference type="Proteomes" id="UP000515140">
    <property type="component" value="Unplaced"/>
</dbReference>
<protein>
    <recommendedName>
        <fullName evidence="11">Glucosamine-6-phosphate isomerase</fullName>
        <ecNumber evidence="11">3.5.99.6</ecNumber>
    </recommendedName>
    <alternativeName>
        <fullName evidence="11">Glucosamine-6-phosphate isomerase</fullName>
    </alternativeName>
</protein>
<dbReference type="InterPro" id="IPR006148">
    <property type="entry name" value="Glc/Gal-6P_isomerase"/>
</dbReference>
<dbReference type="GO" id="GO:0006046">
    <property type="term" value="P:N-acetylglucosamine catabolic process"/>
    <property type="evidence" value="ECO:0007669"/>
    <property type="project" value="TreeGrafter"/>
</dbReference>
<comment type="catalytic activity">
    <reaction evidence="9">
        <text>alpha-D-glucosamine 6-phosphate + H2O = beta-D-fructose 6-phosphate + NH4(+)</text>
        <dbReference type="Rhea" id="RHEA:12172"/>
        <dbReference type="ChEBI" id="CHEBI:15377"/>
        <dbReference type="ChEBI" id="CHEBI:28938"/>
        <dbReference type="ChEBI" id="CHEBI:57634"/>
        <dbReference type="ChEBI" id="CHEBI:75989"/>
        <dbReference type="EC" id="3.5.99.6"/>
    </reaction>
    <physiologicalReaction direction="left-to-right" evidence="9">
        <dbReference type="Rhea" id="RHEA:12173"/>
    </physiologicalReaction>
    <physiologicalReaction direction="right-to-left" evidence="9">
        <dbReference type="Rhea" id="RHEA:12174"/>
    </physiologicalReaction>
</comment>
<sequence length="287" mass="32473">MKLIILEDALQASEWAAKYIRNRIVQFQPGPTRYFTLGLPTGSTPLPFYKKLIEYYKNGDLSFKYVKTFNMDEYVGIPRDHPESFHTYMWNNFFKHIDISPTNAYILDGNASDLQTECDTFEKKIREAGGIELCVGGIGTEGHIAFNEPGSSLASRTRVKTLAVDTILYNSRYFDGELSKVPTMVLTVGVGTVMDAREVMILITGAQKALALHKAIEEGISHMWTVSALQQHPRVVFVCDEDATLELKVKTVKYFKGLMIVHNKLVEPLYSMKEAKENQPSKRPYSD</sequence>
<reference evidence="14 15" key="1">
    <citation type="submission" date="2025-04" db="UniProtKB">
        <authorList>
            <consortium name="RefSeq"/>
        </authorList>
    </citation>
    <scope>IDENTIFICATION</scope>
    <source>
        <tissue evidence="14 15">Spleen</tissue>
    </source>
</reference>
<comment type="subunit">
    <text evidence="4 11">Homohexamer.</text>
</comment>
<proteinExistence type="inferred from homology"/>
<evidence type="ECO:0000256" key="2">
    <source>
        <dbReference type="ARBA" id="ARBA00004775"/>
    </source>
</evidence>
<dbReference type="Pfam" id="PF01182">
    <property type="entry name" value="Glucosamine_iso"/>
    <property type="match status" value="1"/>
</dbReference>
<dbReference type="OMA" id="INHMWTL"/>
<dbReference type="GeneTree" id="ENSGT00390000014316"/>
<evidence type="ECO:0000256" key="5">
    <source>
        <dbReference type="ARBA" id="ARBA00022490"/>
    </source>
</evidence>
<gene>
    <name evidence="14 15 16 17" type="primary">GNPDA1</name>
</gene>
<dbReference type="GO" id="GO:0019262">
    <property type="term" value="P:N-acetylneuraminate catabolic process"/>
    <property type="evidence" value="ECO:0007669"/>
    <property type="project" value="TreeGrafter"/>
</dbReference>
<comment type="function">
    <text evidence="10">Catalyzes the reversible conversion of alpha-D-glucosamine 6-phosphate (GlcN-6P) into beta-D-fructose 6-phosphate (Fru-6P) and ammonium ion, a regulatory reaction step in de novo uridine diphosphate-N-acetyl-alpha-D-glucosamine (UDP-GlcNAc) biosynthesis via hexosamine pathway. Deamination is coupled to aldo-keto isomerization mediating the metabolic flux from UDP-GlcNAc toward Fru-6P. At high ammonium level can drive amination and isomerization of Fru-6P toward hexosamines and UDP-GlcNAc synthesis. Has a role in fine tuning the metabolic fluctuations of cytosolic UDP-GlcNAc and their effects on hyaluronan synthesis that occur during tissue remodeling. Seems to trigger calcium oscillations in mammalian eggs. These oscillations serve as the essential trigger for egg activation and early development of the embryo.</text>
</comment>
<dbReference type="FunFam" id="3.40.50.1360:FF:000004">
    <property type="entry name" value="Glucosamine-6-phosphate isomerase"/>
    <property type="match status" value="1"/>
</dbReference>
<dbReference type="GO" id="GO:0042802">
    <property type="term" value="F:identical protein binding"/>
    <property type="evidence" value="ECO:0007669"/>
    <property type="project" value="TreeGrafter"/>
</dbReference>
<evidence type="ECO:0000256" key="10">
    <source>
        <dbReference type="ARBA" id="ARBA00045295"/>
    </source>
</evidence>